<reference evidence="3" key="1">
    <citation type="submission" date="2016-10" db="EMBL/GenBank/DDBJ databases">
        <authorList>
            <person name="Varghese N."/>
            <person name="Submissions S."/>
        </authorList>
    </citation>
    <scope>NUCLEOTIDE SEQUENCE [LARGE SCALE GENOMIC DNA]</scope>
    <source>
        <strain evidence="3">DSM 22427</strain>
    </source>
</reference>
<feature type="compositionally biased region" description="Low complexity" evidence="1">
    <location>
        <begin position="316"/>
        <end position="331"/>
    </location>
</feature>
<proteinExistence type="predicted"/>
<name>A0A1I6UH97_9EURY</name>
<protein>
    <recommendedName>
        <fullName evidence="4">Right handed beta helix region</fullName>
    </recommendedName>
</protein>
<accession>A0A1I6UH97</accession>
<dbReference type="EMBL" id="FOZS01000004">
    <property type="protein sequence ID" value="SFT00783.1"/>
    <property type="molecule type" value="Genomic_DNA"/>
</dbReference>
<dbReference type="AlphaFoldDB" id="A0A1I6UH97"/>
<feature type="region of interest" description="Disordered" evidence="1">
    <location>
        <begin position="301"/>
        <end position="344"/>
    </location>
</feature>
<dbReference type="SUPFAM" id="SSF51126">
    <property type="entry name" value="Pectin lyase-like"/>
    <property type="match status" value="1"/>
</dbReference>
<gene>
    <name evidence="2" type="ORF">SAMN04488556_3867</name>
</gene>
<dbReference type="InterPro" id="IPR011050">
    <property type="entry name" value="Pectin_lyase_fold/virulence"/>
</dbReference>
<feature type="region of interest" description="Disordered" evidence="1">
    <location>
        <begin position="13"/>
        <end position="32"/>
    </location>
</feature>
<keyword evidence="3" id="KW-1185">Reference proteome</keyword>
<organism evidence="2 3">
    <name type="scientific">Halostagnicola kamekurae</name>
    <dbReference type="NCBI Taxonomy" id="619731"/>
    <lineage>
        <taxon>Archaea</taxon>
        <taxon>Methanobacteriati</taxon>
        <taxon>Methanobacteriota</taxon>
        <taxon>Stenosarchaea group</taxon>
        <taxon>Halobacteria</taxon>
        <taxon>Halobacteriales</taxon>
        <taxon>Natrialbaceae</taxon>
        <taxon>Halostagnicola</taxon>
    </lineage>
</organism>
<feature type="compositionally biased region" description="Acidic residues" evidence="1">
    <location>
        <begin position="332"/>
        <end position="341"/>
    </location>
</feature>
<evidence type="ECO:0008006" key="4">
    <source>
        <dbReference type="Google" id="ProtNLM"/>
    </source>
</evidence>
<evidence type="ECO:0000313" key="3">
    <source>
        <dbReference type="Proteomes" id="UP000199199"/>
    </source>
</evidence>
<evidence type="ECO:0000313" key="2">
    <source>
        <dbReference type="EMBL" id="SFT00783.1"/>
    </source>
</evidence>
<dbReference type="Proteomes" id="UP000199199">
    <property type="component" value="Unassembled WGS sequence"/>
</dbReference>
<evidence type="ECO:0000256" key="1">
    <source>
        <dbReference type="SAM" id="MobiDB-lite"/>
    </source>
</evidence>
<sequence>MFGLPECMAREPSVLNSSDADRADDDFPDSGSNDGLLHRRSYLKLAGSTTVAAALGSQTVGADEQEYEVIEANGQTIDIGDGETFENKLIDVSNGNSITIYPYGSSNVTIRNIGIKGVYRGEGFIISCADPDPSGENVIENVYIADGATKEGESFVHGPGAVFLHKDNEGHWDIRNCNVQGYPNNGWYFSNTASGGSVRFESCYGKNNGVTTYRVGGADDKIVDCVAYNDDTDYGQGYGGYSETNGRPVWVWEPGGVEIIDSHFAAGPYPSALVVDRGNGATMRGGAYSGNAQGSLEEIDVGSDPVLEPPEGVPTSAEEAAGGGRSSAPSSGEDESEESDEKEAQLENLLLFDGSDEDVSRYEFVVDGEIEKSDANGATLDDGDAIEDGTAHGVVADWKDAFRFSGSLEELTVDGPATVYCNDEKIDPSDYGEELPHTLEVDGSGTPTSFEITVDGTVELAGDADPGDEVTAISGSTVQSSVTDGTQTFDFSGTLTDVSFTDGEAMVSLDGERIDISEYGDQSLLPHALVIDGTDAEGPSSYSFEVDGRVVQSGYREATIDDEDVIDDGAVRGAVAGWLDAYWFDGDIQSLTIIGDASADIQYNARDQ</sequence>